<proteinExistence type="predicted"/>
<protein>
    <submittedName>
        <fullName evidence="1">Uncharacterized protein</fullName>
    </submittedName>
</protein>
<evidence type="ECO:0000313" key="2">
    <source>
        <dbReference type="Proteomes" id="UP000250140"/>
    </source>
</evidence>
<dbReference type="EMBL" id="KV749451">
    <property type="protein sequence ID" value="OCL09413.1"/>
    <property type="molecule type" value="Genomic_DNA"/>
</dbReference>
<dbReference type="PANTHER" id="PTHR10039:SF5">
    <property type="entry name" value="NACHT DOMAIN-CONTAINING PROTEIN"/>
    <property type="match status" value="1"/>
</dbReference>
<name>A0A8E2F351_9PEZI</name>
<reference evidence="1 2" key="1">
    <citation type="journal article" date="2016" name="Nat. Commun.">
        <title>Ectomycorrhizal ecology is imprinted in the genome of the dominant symbiotic fungus Cenococcum geophilum.</title>
        <authorList>
            <consortium name="DOE Joint Genome Institute"/>
            <person name="Peter M."/>
            <person name="Kohler A."/>
            <person name="Ohm R.A."/>
            <person name="Kuo A."/>
            <person name="Krutzmann J."/>
            <person name="Morin E."/>
            <person name="Arend M."/>
            <person name="Barry K.W."/>
            <person name="Binder M."/>
            <person name="Choi C."/>
            <person name="Clum A."/>
            <person name="Copeland A."/>
            <person name="Grisel N."/>
            <person name="Haridas S."/>
            <person name="Kipfer T."/>
            <person name="LaButti K."/>
            <person name="Lindquist E."/>
            <person name="Lipzen A."/>
            <person name="Maire R."/>
            <person name="Meier B."/>
            <person name="Mihaltcheva S."/>
            <person name="Molinier V."/>
            <person name="Murat C."/>
            <person name="Poggeler S."/>
            <person name="Quandt C.A."/>
            <person name="Sperisen C."/>
            <person name="Tritt A."/>
            <person name="Tisserant E."/>
            <person name="Crous P.W."/>
            <person name="Henrissat B."/>
            <person name="Nehls U."/>
            <person name="Egli S."/>
            <person name="Spatafora J.W."/>
            <person name="Grigoriev I.V."/>
            <person name="Martin F.M."/>
        </authorList>
    </citation>
    <scope>NUCLEOTIDE SEQUENCE [LARGE SCALE GENOMIC DNA]</scope>
    <source>
        <strain evidence="1 2">CBS 207.34</strain>
    </source>
</reference>
<sequence length="177" mass="20264">MLFIKQKLTSSNRSKANDRLETLAEVAKSSSTELIRLRKQIRELQCGVPVTSISLDVQELLRSILEAPQRAIAEHHILQALAFNKMRSRFDNVSEAYYKSLHWMLEDKLCADSAHRPIKVLFMNWLGNAEGLFHIAGQLGSGKSILMKFLCEHSCIIELLNEWAGIDRKLAFVQFFF</sequence>
<evidence type="ECO:0000313" key="1">
    <source>
        <dbReference type="EMBL" id="OCL09413.1"/>
    </source>
</evidence>
<keyword evidence="2" id="KW-1185">Reference proteome</keyword>
<dbReference type="Proteomes" id="UP000250140">
    <property type="component" value="Unassembled WGS sequence"/>
</dbReference>
<accession>A0A8E2F351</accession>
<organism evidence="1 2">
    <name type="scientific">Glonium stellatum</name>
    <dbReference type="NCBI Taxonomy" id="574774"/>
    <lineage>
        <taxon>Eukaryota</taxon>
        <taxon>Fungi</taxon>
        <taxon>Dikarya</taxon>
        <taxon>Ascomycota</taxon>
        <taxon>Pezizomycotina</taxon>
        <taxon>Dothideomycetes</taxon>
        <taxon>Pleosporomycetidae</taxon>
        <taxon>Gloniales</taxon>
        <taxon>Gloniaceae</taxon>
        <taxon>Glonium</taxon>
    </lineage>
</organism>
<dbReference type="AlphaFoldDB" id="A0A8E2F351"/>
<gene>
    <name evidence="1" type="ORF">AOQ84DRAFT_375861</name>
</gene>
<dbReference type="OrthoDB" id="443402at2759"/>
<dbReference type="PANTHER" id="PTHR10039">
    <property type="entry name" value="AMELOGENIN"/>
    <property type="match status" value="1"/>
</dbReference>